<dbReference type="InterPro" id="IPR057670">
    <property type="entry name" value="SH3_retrovirus"/>
</dbReference>
<sequence>MHSRECVFLGYSPTHRGYKCLDPSGRIFISKDVLFNEVRFPYVEFFSSPVSSPNSGTSAHTSPKSLPSSPYVPCTSSHNVPQDPHLSSPITAASHPSPSKSASPLNHSNSPNSSKSASNYGNSVMFNILSLHLIQVHLISHKALAVVVIMLLLISRLCLVFLVILVRELTLLSVTVAVPLPHLPLQLCSLLLEFTPITFTPCKPEPKMALCNQDCNPLFS</sequence>
<keyword evidence="2" id="KW-1133">Transmembrane helix</keyword>
<gene>
    <name evidence="4" type="ORF">VFH_II015200</name>
</gene>
<keyword evidence="2" id="KW-0472">Membrane</keyword>
<protein>
    <recommendedName>
        <fullName evidence="3">Retroviral polymerase SH3-like domain-containing protein</fullName>
    </recommendedName>
</protein>
<dbReference type="EMBL" id="OX451737">
    <property type="protein sequence ID" value="CAI8596033.1"/>
    <property type="molecule type" value="Genomic_DNA"/>
</dbReference>
<keyword evidence="5" id="KW-1185">Reference proteome</keyword>
<dbReference type="Pfam" id="PF25597">
    <property type="entry name" value="SH3_retrovirus"/>
    <property type="match status" value="1"/>
</dbReference>
<feature type="compositionally biased region" description="Low complexity" evidence="1">
    <location>
        <begin position="92"/>
        <end position="116"/>
    </location>
</feature>
<evidence type="ECO:0000313" key="4">
    <source>
        <dbReference type="EMBL" id="CAI8596033.1"/>
    </source>
</evidence>
<proteinExistence type="predicted"/>
<name>A0AAV0ZER6_VICFA</name>
<dbReference type="AlphaFoldDB" id="A0AAV0ZER6"/>
<reference evidence="4 5" key="1">
    <citation type="submission" date="2023-01" db="EMBL/GenBank/DDBJ databases">
        <authorList>
            <person name="Kreplak J."/>
        </authorList>
    </citation>
    <scope>NUCLEOTIDE SEQUENCE [LARGE SCALE GENOMIC DNA]</scope>
</reference>
<accession>A0AAV0ZER6</accession>
<feature type="region of interest" description="Disordered" evidence="1">
    <location>
        <begin position="49"/>
        <end position="116"/>
    </location>
</feature>
<organism evidence="4 5">
    <name type="scientific">Vicia faba</name>
    <name type="common">Broad bean</name>
    <name type="synonym">Faba vulgaris</name>
    <dbReference type="NCBI Taxonomy" id="3906"/>
    <lineage>
        <taxon>Eukaryota</taxon>
        <taxon>Viridiplantae</taxon>
        <taxon>Streptophyta</taxon>
        <taxon>Embryophyta</taxon>
        <taxon>Tracheophyta</taxon>
        <taxon>Spermatophyta</taxon>
        <taxon>Magnoliopsida</taxon>
        <taxon>eudicotyledons</taxon>
        <taxon>Gunneridae</taxon>
        <taxon>Pentapetalae</taxon>
        <taxon>rosids</taxon>
        <taxon>fabids</taxon>
        <taxon>Fabales</taxon>
        <taxon>Fabaceae</taxon>
        <taxon>Papilionoideae</taxon>
        <taxon>50 kb inversion clade</taxon>
        <taxon>NPAAA clade</taxon>
        <taxon>Hologalegina</taxon>
        <taxon>IRL clade</taxon>
        <taxon>Fabeae</taxon>
        <taxon>Vicia</taxon>
    </lineage>
</organism>
<feature type="compositionally biased region" description="Low complexity" evidence="1">
    <location>
        <begin position="49"/>
        <end position="58"/>
    </location>
</feature>
<evidence type="ECO:0000256" key="2">
    <source>
        <dbReference type="SAM" id="Phobius"/>
    </source>
</evidence>
<evidence type="ECO:0000259" key="3">
    <source>
        <dbReference type="Pfam" id="PF25597"/>
    </source>
</evidence>
<feature type="domain" description="Retroviral polymerase SH3-like" evidence="3">
    <location>
        <begin position="2"/>
        <end position="43"/>
    </location>
</feature>
<feature type="transmembrane region" description="Helical" evidence="2">
    <location>
        <begin position="143"/>
        <end position="166"/>
    </location>
</feature>
<dbReference type="Proteomes" id="UP001157006">
    <property type="component" value="Chromosome 2"/>
</dbReference>
<feature type="compositionally biased region" description="Polar residues" evidence="1">
    <location>
        <begin position="59"/>
        <end position="80"/>
    </location>
</feature>
<evidence type="ECO:0000313" key="5">
    <source>
        <dbReference type="Proteomes" id="UP001157006"/>
    </source>
</evidence>
<keyword evidence="2" id="KW-0812">Transmembrane</keyword>
<evidence type="ECO:0000256" key="1">
    <source>
        <dbReference type="SAM" id="MobiDB-lite"/>
    </source>
</evidence>